<dbReference type="Pfam" id="PF23898">
    <property type="entry name" value="Crass_capsid"/>
    <property type="match status" value="1"/>
</dbReference>
<organism evidence="1 2">
    <name type="scientific">Spirosoma terrae</name>
    <dbReference type="NCBI Taxonomy" id="1968276"/>
    <lineage>
        <taxon>Bacteria</taxon>
        <taxon>Pseudomonadati</taxon>
        <taxon>Bacteroidota</taxon>
        <taxon>Cytophagia</taxon>
        <taxon>Cytophagales</taxon>
        <taxon>Cytophagaceae</taxon>
        <taxon>Spirosoma</taxon>
    </lineage>
</organism>
<evidence type="ECO:0000313" key="2">
    <source>
        <dbReference type="Proteomes" id="UP000474175"/>
    </source>
</evidence>
<comment type="caution">
    <text evidence="1">The sequence shown here is derived from an EMBL/GenBank/DDBJ whole genome shotgun (WGS) entry which is preliminary data.</text>
</comment>
<evidence type="ECO:0000313" key="1">
    <source>
        <dbReference type="EMBL" id="NDU95747.1"/>
    </source>
</evidence>
<sequence length="565" mass="64495">MIQPGSPVNGLQHGVAMGRTQLNLGTKHTEANTVTQMLGSQQQYLGLLKLWNHYQIVNTPIISMTELSGNVQYTNTMGEQLTYTVPYKTSLPKVLEDIAGDQDRVGIGREKFYTVLDTNRYQKGDILTYNRRIGVQCYVVFDEEVEPYSSGWKYCLRVKSTDPKAYVPRKFLQPDVEWFKIGHIKTEWSTENSAISNDSDGYETLMFQTGETLQGLEHVMTGNADMIELKKIPEGMDKSLLNQYCNPHLASIVYMFETMGDPYDPNNKDRYDRSKQVKGSGRWMPTIIEMLYREQARMQEMHCMWNTGGVIYDGRGTMARVGMGLYPQLKTGMYRQYSDTRQLLNILKDVVGTMFYGRSDLPMHMRRVKFEMGMGALIEIQKAFAQEYRKDNPFTVLADHPALKGLLSGDSMNLRYGGFRFVSYNFPEAGEVMIEHNPALDFEGTKSETTFYGRYPNSSYSILVKDLTDPTFSNAIPQGQVDSFNNGKNIVMLKPKNYADTHTVFQIGDYCPDFLMQYAGAGKNAHISSGDFFGFKIKLFWAGEVWLKDPSRVILIEREDPLDYD</sequence>
<dbReference type="EMBL" id="JAAFZH010000004">
    <property type="protein sequence ID" value="NDU95747.1"/>
    <property type="molecule type" value="Genomic_DNA"/>
</dbReference>
<protein>
    <recommendedName>
        <fullName evidence="3">Major capsid protein</fullName>
    </recommendedName>
</protein>
<proteinExistence type="predicted"/>
<accession>A0A6L9L8D5</accession>
<name>A0A6L9L8D5_9BACT</name>
<dbReference type="RefSeq" id="WP_163948365.1">
    <property type="nucleotide sequence ID" value="NZ_JAAFZH010000004.1"/>
</dbReference>
<gene>
    <name evidence="1" type="ORF">GK108_12760</name>
</gene>
<dbReference type="Proteomes" id="UP000474175">
    <property type="component" value="Unassembled WGS sequence"/>
</dbReference>
<dbReference type="InterPro" id="IPR056401">
    <property type="entry name" value="Crass_capsid"/>
</dbReference>
<dbReference type="AlphaFoldDB" id="A0A6L9L8D5"/>
<keyword evidence="2" id="KW-1185">Reference proteome</keyword>
<reference evidence="1 2" key="1">
    <citation type="submission" date="2020-02" db="EMBL/GenBank/DDBJ databases">
        <title>Draft genome sequence of two Spirosoma agri KCTC 52727 and Spirosoma terrae KCTC 52035.</title>
        <authorList>
            <person name="Rojas J."/>
            <person name="Ambika Manirajan B."/>
            <person name="Suarez C."/>
            <person name="Ratering S."/>
            <person name="Schnell S."/>
        </authorList>
    </citation>
    <scope>NUCLEOTIDE SEQUENCE [LARGE SCALE GENOMIC DNA]</scope>
    <source>
        <strain evidence="1 2">KCTC 52035</strain>
    </source>
</reference>
<evidence type="ECO:0008006" key="3">
    <source>
        <dbReference type="Google" id="ProtNLM"/>
    </source>
</evidence>